<comment type="caution">
    <text evidence="1">The sequence shown here is derived from an EMBL/GenBank/DDBJ whole genome shotgun (WGS) entry which is preliminary data.</text>
</comment>
<reference evidence="1 2" key="1">
    <citation type="submission" date="2019-06" db="EMBL/GenBank/DDBJ databases">
        <title>Genomic Encyclopedia of Type Strains, Phase IV (KMG-V): Genome sequencing to study the core and pangenomes of soil and plant-associated prokaryotes.</title>
        <authorList>
            <person name="Whitman W."/>
        </authorList>
    </citation>
    <scope>NUCLEOTIDE SEQUENCE [LARGE SCALE GENOMIC DNA]</scope>
    <source>
        <strain evidence="1 2">BR 11880</strain>
    </source>
</reference>
<sequence>MGLISAAGLMVRRAAPQSMAGTMAEGASEFKGLGIMPG</sequence>
<protein>
    <submittedName>
        <fullName evidence="1">Uncharacterized protein</fullName>
    </submittedName>
</protein>
<proteinExistence type="predicted"/>
<name>A0A560FAP1_9PROT</name>
<dbReference type="EMBL" id="VITN01000009">
    <property type="protein sequence ID" value="TWB18672.1"/>
    <property type="molecule type" value="Genomic_DNA"/>
</dbReference>
<gene>
    <name evidence="1" type="ORF">FBZ89_10953</name>
</gene>
<organism evidence="1 2">
    <name type="scientific">Nitrospirillum amazonense</name>
    <dbReference type="NCBI Taxonomy" id="28077"/>
    <lineage>
        <taxon>Bacteria</taxon>
        <taxon>Pseudomonadati</taxon>
        <taxon>Pseudomonadota</taxon>
        <taxon>Alphaproteobacteria</taxon>
        <taxon>Rhodospirillales</taxon>
        <taxon>Azospirillaceae</taxon>
        <taxon>Nitrospirillum</taxon>
    </lineage>
</organism>
<evidence type="ECO:0000313" key="1">
    <source>
        <dbReference type="EMBL" id="TWB18672.1"/>
    </source>
</evidence>
<evidence type="ECO:0000313" key="2">
    <source>
        <dbReference type="Proteomes" id="UP000319859"/>
    </source>
</evidence>
<dbReference type="AlphaFoldDB" id="A0A560FAP1"/>
<accession>A0A560FAP1</accession>
<dbReference type="Proteomes" id="UP000319859">
    <property type="component" value="Unassembled WGS sequence"/>
</dbReference>